<dbReference type="RefSeq" id="WP_111223072.1">
    <property type="nucleotide sequence ID" value="NZ_CP117258.1"/>
</dbReference>
<dbReference type="InterPro" id="IPR015421">
    <property type="entry name" value="PyrdxlP-dep_Trfase_major"/>
</dbReference>
<sequence>MRDRTERRTSKELVTVLGKFKASLDVREPIAALRDGLIGAKAKVDGPFGQKALVYADYVASGRALRQVEDFILEEVLPYYANSHTEASYCGGMMTRLRREARSVIAACCEATTDHAVIFAGSGATAGLNRLVNLLGVTAAVASGQRVCIVIGPYEHHSNILPWRESGAEVIEIAEGPDGGPDPILLQEALAGITADLIVCTFSAASNVTGIQTDIAAITRVAKAAGARVVWDYAGAGPYLPISMTPEQGADIDAIVVSPHKFLGGPGASGVLIVRYDAVTTRKPSWPGGGTVKFVSPTGHDYSDSLEAREEAGTPNVIGDIRAALAFLVKEAIGADEMQRMNDAFTERAFAAWQDVPEIELLGSTEMARLPIFSFRIRDGKGGYVHQQLVTRMLSDRFGIQARGGCACAGPYVHRLLAIDAEASERMRQAILDGREIEKPGFTRLNLSVLLSDEKIAFILASVAQLARDAVTYEAQYKFDPARAIFTPLTVARQEMVHA</sequence>
<dbReference type="SUPFAM" id="SSF53383">
    <property type="entry name" value="PLP-dependent transferases"/>
    <property type="match status" value="1"/>
</dbReference>
<dbReference type="Proteomes" id="UP000249499">
    <property type="component" value="Plasmid unnamed1"/>
</dbReference>
<keyword evidence="3" id="KW-0032">Aminotransferase</keyword>
<dbReference type="GO" id="GO:0008483">
    <property type="term" value="F:transaminase activity"/>
    <property type="evidence" value="ECO:0007669"/>
    <property type="project" value="UniProtKB-KW"/>
</dbReference>
<dbReference type="KEGG" id="rtu:PR017_24330"/>
<dbReference type="InterPro" id="IPR015424">
    <property type="entry name" value="PyrdxlP-dep_Trfase"/>
</dbReference>
<protein>
    <submittedName>
        <fullName evidence="3">Aminotransferase class V-fold PLP-dependent enzyme</fullName>
    </submittedName>
</protein>
<evidence type="ECO:0000313" key="3">
    <source>
        <dbReference type="EMBL" id="WFR98823.1"/>
    </source>
</evidence>
<dbReference type="AlphaFoldDB" id="A0AAF1KP85"/>
<dbReference type="Gene3D" id="3.40.640.10">
    <property type="entry name" value="Type I PLP-dependent aspartate aminotransferase-like (Major domain)"/>
    <property type="match status" value="1"/>
</dbReference>
<dbReference type="PANTHER" id="PTHR43686">
    <property type="entry name" value="SULFURTRANSFERASE-RELATED"/>
    <property type="match status" value="1"/>
</dbReference>
<proteinExistence type="predicted"/>
<gene>
    <name evidence="3" type="ORF">PR017_24330</name>
</gene>
<keyword evidence="4" id="KW-1185">Reference proteome</keyword>
<name>A0AAF1KP85_9HYPH</name>
<dbReference type="EMBL" id="CP117258">
    <property type="protein sequence ID" value="WFR98823.1"/>
    <property type="molecule type" value="Genomic_DNA"/>
</dbReference>
<keyword evidence="3" id="KW-0614">Plasmid</keyword>
<evidence type="ECO:0000259" key="2">
    <source>
        <dbReference type="Pfam" id="PF00266"/>
    </source>
</evidence>
<dbReference type="Gene3D" id="3.90.1150.10">
    <property type="entry name" value="Aspartate Aminotransferase, domain 1"/>
    <property type="match status" value="1"/>
</dbReference>
<dbReference type="PANTHER" id="PTHR43686:SF1">
    <property type="entry name" value="AMINOTRAN_5 DOMAIN-CONTAINING PROTEIN"/>
    <property type="match status" value="1"/>
</dbReference>
<keyword evidence="1" id="KW-0663">Pyridoxal phosphate</keyword>
<evidence type="ECO:0000313" key="4">
    <source>
        <dbReference type="Proteomes" id="UP000249499"/>
    </source>
</evidence>
<feature type="domain" description="Aminotransferase class V" evidence="2">
    <location>
        <begin position="54"/>
        <end position="416"/>
    </location>
</feature>
<reference evidence="4" key="2">
    <citation type="journal article" date="2023" name="MicrobiologyOpen">
        <title>Genomics of the tumorigenes clade of the family Rhizobiaceae and description of Rhizobium rhododendri sp. nov.</title>
        <authorList>
            <person name="Kuzmanovic N."/>
            <person name="diCenzo G.C."/>
            <person name="Bunk B."/>
            <person name="Sproeer C."/>
            <person name="Fruehling A."/>
            <person name="Neumann-Schaal M."/>
            <person name="Overmann J."/>
            <person name="Smalla K."/>
        </authorList>
    </citation>
    <scope>NUCLEOTIDE SEQUENCE [LARGE SCALE GENOMIC DNA]</scope>
    <source>
        <strain evidence="4">1078</strain>
        <plasmid evidence="4">unnamed1</plasmid>
    </source>
</reference>
<accession>A0AAF1KP85</accession>
<dbReference type="InterPro" id="IPR015422">
    <property type="entry name" value="PyrdxlP-dep_Trfase_small"/>
</dbReference>
<reference evidence="3 4" key="1">
    <citation type="journal article" date="2018" name="Sci. Rep.">
        <title>Rhizobium tumorigenes sp. nov., a novel plant tumorigenic bacterium isolated from cane gall tumors on thornless blackberry.</title>
        <authorList>
            <person name="Kuzmanovi N."/>
            <person name="Smalla K."/>
            <person name="Gronow S."/>
            <person name="PuBawska J."/>
        </authorList>
    </citation>
    <scope>NUCLEOTIDE SEQUENCE [LARGE SCALE GENOMIC DNA]</scope>
    <source>
        <strain evidence="3 4">1078</strain>
    </source>
</reference>
<keyword evidence="3" id="KW-0808">Transferase</keyword>
<evidence type="ECO:0000256" key="1">
    <source>
        <dbReference type="ARBA" id="ARBA00022898"/>
    </source>
</evidence>
<dbReference type="InterPro" id="IPR000192">
    <property type="entry name" value="Aminotrans_V_dom"/>
</dbReference>
<geneLocation type="plasmid" evidence="3 4">
    <name>unnamed1</name>
</geneLocation>
<organism evidence="3 4">
    <name type="scientific">Rhizobium tumorigenes</name>
    <dbReference type="NCBI Taxonomy" id="2041385"/>
    <lineage>
        <taxon>Bacteria</taxon>
        <taxon>Pseudomonadati</taxon>
        <taxon>Pseudomonadota</taxon>
        <taxon>Alphaproteobacteria</taxon>
        <taxon>Hyphomicrobiales</taxon>
        <taxon>Rhizobiaceae</taxon>
        <taxon>Rhizobium/Agrobacterium group</taxon>
        <taxon>Rhizobium</taxon>
    </lineage>
</organism>
<dbReference type="Pfam" id="PF00266">
    <property type="entry name" value="Aminotran_5"/>
    <property type="match status" value="1"/>
</dbReference>